<gene>
    <name evidence="2" type="ORF">M6D89_14705</name>
</gene>
<dbReference type="NCBIfam" id="TIGR02443">
    <property type="entry name" value="YheV family putative zinc ribbon protein"/>
    <property type="match status" value="1"/>
</dbReference>
<dbReference type="Pfam" id="PF09526">
    <property type="entry name" value="DUF2387"/>
    <property type="match status" value="1"/>
</dbReference>
<evidence type="ECO:0000313" key="3">
    <source>
        <dbReference type="Proteomes" id="UP001139319"/>
    </source>
</evidence>
<evidence type="ECO:0000256" key="1">
    <source>
        <dbReference type="SAM" id="MobiDB-lite"/>
    </source>
</evidence>
<accession>A0A9X2KX34</accession>
<evidence type="ECO:0000313" key="2">
    <source>
        <dbReference type="EMBL" id="MCP8900555.1"/>
    </source>
</evidence>
<dbReference type="Proteomes" id="UP001139319">
    <property type="component" value="Unassembled WGS sequence"/>
</dbReference>
<sequence length="82" mass="8994">MSTYSTTPRFLAGAVCPRCEALDRIKVYSKDDKDYRECVACGFLDELHFPGNTRELPTRVSAPEPSAGEDVVRILPGDSGKS</sequence>
<dbReference type="InterPro" id="IPR012658">
    <property type="entry name" value="YheV"/>
</dbReference>
<proteinExistence type="predicted"/>
<name>A0A9X2KX34_9GAMM</name>
<comment type="caution">
    <text evidence="2">The sequence shown here is derived from an EMBL/GenBank/DDBJ whole genome shotgun (WGS) entry which is preliminary data.</text>
</comment>
<organism evidence="2 3">
    <name type="scientific">Gilvimarinus xylanilyticus</name>
    <dbReference type="NCBI Taxonomy" id="2944139"/>
    <lineage>
        <taxon>Bacteria</taxon>
        <taxon>Pseudomonadati</taxon>
        <taxon>Pseudomonadota</taxon>
        <taxon>Gammaproteobacteria</taxon>
        <taxon>Cellvibrionales</taxon>
        <taxon>Cellvibrionaceae</taxon>
        <taxon>Gilvimarinus</taxon>
    </lineage>
</organism>
<feature type="region of interest" description="Disordered" evidence="1">
    <location>
        <begin position="55"/>
        <end position="82"/>
    </location>
</feature>
<reference evidence="2" key="2">
    <citation type="submission" date="2023-01" db="EMBL/GenBank/DDBJ databases">
        <title>Gilvimarinus xylanilyticus HB14 isolated from Caulerpa lentillifera aquaculture base in Hainan, China.</title>
        <authorList>
            <person name="Zhang Y.-J."/>
        </authorList>
    </citation>
    <scope>NUCLEOTIDE SEQUENCE</scope>
    <source>
        <strain evidence="2">HB14</strain>
    </source>
</reference>
<dbReference type="EMBL" id="JAMFTH010000005">
    <property type="protein sequence ID" value="MCP8900555.1"/>
    <property type="molecule type" value="Genomic_DNA"/>
</dbReference>
<keyword evidence="3" id="KW-1185">Reference proteome</keyword>
<reference evidence="2" key="1">
    <citation type="submission" date="2022-05" db="EMBL/GenBank/DDBJ databases">
        <authorList>
            <person name="Sun H.-N."/>
        </authorList>
    </citation>
    <scope>NUCLEOTIDE SEQUENCE</scope>
    <source>
        <strain evidence="2">HB14</strain>
    </source>
</reference>
<dbReference type="RefSeq" id="WP_253968842.1">
    <property type="nucleotide sequence ID" value="NZ_JAMFTH010000005.1"/>
</dbReference>
<protein>
    <submittedName>
        <fullName evidence="2">YheV family putative metal-binding protein</fullName>
    </submittedName>
</protein>
<dbReference type="AlphaFoldDB" id="A0A9X2KX34"/>